<dbReference type="PANTHER" id="PTHR31032:SF1">
    <property type="entry name" value="PGR5-LIKE PROTEIN 1B, CHLOROPLASTIC"/>
    <property type="match status" value="1"/>
</dbReference>
<evidence type="ECO:0000256" key="1">
    <source>
        <dbReference type="SAM" id="MobiDB-lite"/>
    </source>
</evidence>
<dbReference type="GO" id="GO:0009535">
    <property type="term" value="C:chloroplast thylakoid membrane"/>
    <property type="evidence" value="ECO:0007669"/>
    <property type="project" value="InterPro"/>
</dbReference>
<sequence length="129" mass="14267">MAASEVVWLSPASRLPSLASAPPRFRGKPPKPSAASLLSRRAGAARLPVLHRRVTVRRRLVGATEQQQGQVQEQEQEEVVDSNVLPYCSIDKKQKKTLGEMEQEFLQALQACMICHFPLLLASIPGLIR</sequence>
<dbReference type="EMBL" id="PQIB02000001">
    <property type="protein sequence ID" value="RLN39542.1"/>
    <property type="molecule type" value="Genomic_DNA"/>
</dbReference>
<comment type="caution">
    <text evidence="2">The sequence shown here is derived from an EMBL/GenBank/DDBJ whole genome shotgun (WGS) entry which is preliminary data.</text>
</comment>
<reference evidence="3" key="1">
    <citation type="journal article" date="2019" name="Nat. Commun.">
        <title>The genome of broomcorn millet.</title>
        <authorList>
            <person name="Zou C."/>
            <person name="Miki D."/>
            <person name="Li D."/>
            <person name="Tang Q."/>
            <person name="Xiao L."/>
            <person name="Rajput S."/>
            <person name="Deng P."/>
            <person name="Jia W."/>
            <person name="Huang R."/>
            <person name="Zhang M."/>
            <person name="Sun Y."/>
            <person name="Hu J."/>
            <person name="Fu X."/>
            <person name="Schnable P.S."/>
            <person name="Li F."/>
            <person name="Zhang H."/>
            <person name="Feng B."/>
            <person name="Zhu X."/>
            <person name="Liu R."/>
            <person name="Schnable J.C."/>
            <person name="Zhu J.-K."/>
            <person name="Zhang H."/>
        </authorList>
    </citation>
    <scope>NUCLEOTIDE SEQUENCE [LARGE SCALE GENOMIC DNA]</scope>
</reference>
<dbReference type="AlphaFoldDB" id="A0A3L6TGS4"/>
<organism evidence="2 3">
    <name type="scientific">Panicum miliaceum</name>
    <name type="common">Proso millet</name>
    <name type="synonym">Broomcorn millet</name>
    <dbReference type="NCBI Taxonomy" id="4540"/>
    <lineage>
        <taxon>Eukaryota</taxon>
        <taxon>Viridiplantae</taxon>
        <taxon>Streptophyta</taxon>
        <taxon>Embryophyta</taxon>
        <taxon>Tracheophyta</taxon>
        <taxon>Spermatophyta</taxon>
        <taxon>Magnoliopsida</taxon>
        <taxon>Liliopsida</taxon>
        <taxon>Poales</taxon>
        <taxon>Poaceae</taxon>
        <taxon>PACMAD clade</taxon>
        <taxon>Panicoideae</taxon>
        <taxon>Panicodae</taxon>
        <taxon>Paniceae</taxon>
        <taxon>Panicinae</taxon>
        <taxon>Panicum</taxon>
        <taxon>Panicum sect. Panicum</taxon>
    </lineage>
</organism>
<gene>
    <name evidence="2" type="ORF">C2845_PM01G49360</name>
</gene>
<dbReference type="PANTHER" id="PTHR31032">
    <property type="entry name" value="PGR5-LIKE PROTEIN 1B, CHLOROPLASTIC"/>
    <property type="match status" value="1"/>
</dbReference>
<proteinExistence type="predicted"/>
<dbReference type="Proteomes" id="UP000275267">
    <property type="component" value="Unassembled WGS sequence"/>
</dbReference>
<evidence type="ECO:0000313" key="3">
    <source>
        <dbReference type="Proteomes" id="UP000275267"/>
    </source>
</evidence>
<evidence type="ECO:0000313" key="2">
    <source>
        <dbReference type="EMBL" id="RLN39542.1"/>
    </source>
</evidence>
<accession>A0A3L6TGS4</accession>
<protein>
    <submittedName>
        <fullName evidence="2">Uncharacterized protein</fullName>
    </submittedName>
</protein>
<dbReference type="STRING" id="4540.A0A3L6TGS4"/>
<dbReference type="GO" id="GO:0016730">
    <property type="term" value="F:oxidoreductase activity, acting on iron-sulfur proteins as donors"/>
    <property type="evidence" value="ECO:0007669"/>
    <property type="project" value="InterPro"/>
</dbReference>
<dbReference type="InterPro" id="IPR039987">
    <property type="entry name" value="PGRL1"/>
</dbReference>
<keyword evidence="3" id="KW-1185">Reference proteome</keyword>
<name>A0A3L6TGS4_PANMI</name>
<dbReference type="GO" id="GO:0009773">
    <property type="term" value="P:photosynthetic electron transport in photosystem I"/>
    <property type="evidence" value="ECO:0007669"/>
    <property type="project" value="InterPro"/>
</dbReference>
<feature type="region of interest" description="Disordered" evidence="1">
    <location>
        <begin position="16"/>
        <end position="38"/>
    </location>
</feature>